<evidence type="ECO:0000313" key="5">
    <source>
        <dbReference type="Proteomes" id="UP001283361"/>
    </source>
</evidence>
<evidence type="ECO:0000313" key="4">
    <source>
        <dbReference type="EMBL" id="KAK3780029.1"/>
    </source>
</evidence>
<proteinExistence type="predicted"/>
<keyword evidence="2" id="KW-0812">Transmembrane</keyword>
<organism evidence="4 5">
    <name type="scientific">Elysia crispata</name>
    <name type="common">lettuce slug</name>
    <dbReference type="NCBI Taxonomy" id="231223"/>
    <lineage>
        <taxon>Eukaryota</taxon>
        <taxon>Metazoa</taxon>
        <taxon>Spiralia</taxon>
        <taxon>Lophotrochozoa</taxon>
        <taxon>Mollusca</taxon>
        <taxon>Gastropoda</taxon>
        <taxon>Heterobranchia</taxon>
        <taxon>Euthyneura</taxon>
        <taxon>Panpulmonata</taxon>
        <taxon>Sacoglossa</taxon>
        <taxon>Placobranchoidea</taxon>
        <taxon>Plakobranchidae</taxon>
        <taxon>Elysia</taxon>
    </lineage>
</organism>
<dbReference type="InterPro" id="IPR016135">
    <property type="entry name" value="UBQ-conjugating_enzyme/RWD"/>
</dbReference>
<dbReference type="PROSITE" id="PS50127">
    <property type="entry name" value="UBC_2"/>
    <property type="match status" value="1"/>
</dbReference>
<feature type="compositionally biased region" description="Low complexity" evidence="1">
    <location>
        <begin position="342"/>
        <end position="365"/>
    </location>
</feature>
<feature type="region of interest" description="Disordered" evidence="1">
    <location>
        <begin position="184"/>
        <end position="247"/>
    </location>
</feature>
<keyword evidence="2" id="KW-1133">Transmembrane helix</keyword>
<dbReference type="InterPro" id="IPR000608">
    <property type="entry name" value="UBC"/>
</dbReference>
<keyword evidence="2" id="KW-0472">Membrane</keyword>
<dbReference type="SMART" id="SM00212">
    <property type="entry name" value="UBCc"/>
    <property type="match status" value="1"/>
</dbReference>
<dbReference type="Pfam" id="PF00179">
    <property type="entry name" value="UQ_con"/>
    <property type="match status" value="1"/>
</dbReference>
<dbReference type="PANTHER" id="PTHR24067">
    <property type="entry name" value="UBIQUITIN-CONJUGATING ENZYME E2"/>
    <property type="match status" value="1"/>
</dbReference>
<reference evidence="4" key="1">
    <citation type="journal article" date="2023" name="G3 (Bethesda)">
        <title>A reference genome for the long-term kleptoplast-retaining sea slug Elysia crispata morphotype clarki.</title>
        <authorList>
            <person name="Eastman K.E."/>
            <person name="Pendleton A.L."/>
            <person name="Shaikh M.A."/>
            <person name="Suttiyut T."/>
            <person name="Ogas R."/>
            <person name="Tomko P."/>
            <person name="Gavelis G."/>
            <person name="Widhalm J.R."/>
            <person name="Wisecaver J.H."/>
        </authorList>
    </citation>
    <scope>NUCLEOTIDE SEQUENCE</scope>
    <source>
        <strain evidence="4">ECLA1</strain>
    </source>
</reference>
<feature type="compositionally biased region" description="Low complexity" evidence="1">
    <location>
        <begin position="492"/>
        <end position="504"/>
    </location>
</feature>
<dbReference type="InterPro" id="IPR050113">
    <property type="entry name" value="Ub_conjugating_enzyme"/>
</dbReference>
<comment type="caution">
    <text evidence="4">The sequence shown here is derived from an EMBL/GenBank/DDBJ whole genome shotgun (WGS) entry which is preliminary data.</text>
</comment>
<name>A0AAE1DRC1_9GAST</name>
<feature type="domain" description="UBC core" evidence="3">
    <location>
        <begin position="10"/>
        <end position="160"/>
    </location>
</feature>
<feature type="transmembrane region" description="Helical" evidence="2">
    <location>
        <begin position="599"/>
        <end position="618"/>
    </location>
</feature>
<protein>
    <recommendedName>
        <fullName evidence="3">UBC core domain-containing protein</fullName>
    </recommendedName>
</protein>
<dbReference type="EMBL" id="JAWDGP010002766">
    <property type="protein sequence ID" value="KAK3780029.1"/>
    <property type="molecule type" value="Genomic_DNA"/>
</dbReference>
<dbReference type="Proteomes" id="UP001283361">
    <property type="component" value="Unassembled WGS sequence"/>
</dbReference>
<feature type="compositionally biased region" description="Basic and acidic residues" evidence="1">
    <location>
        <begin position="444"/>
        <end position="456"/>
    </location>
</feature>
<dbReference type="Gene3D" id="3.10.110.10">
    <property type="entry name" value="Ubiquitin Conjugating Enzyme"/>
    <property type="match status" value="1"/>
</dbReference>
<dbReference type="FunFam" id="3.10.110.10:FF:000086">
    <property type="entry name" value="Ubiquitin-conjugating enzyme E2 J1"/>
    <property type="match status" value="1"/>
</dbReference>
<dbReference type="AlphaFoldDB" id="A0AAE1DRC1"/>
<evidence type="ECO:0000256" key="1">
    <source>
        <dbReference type="SAM" id="MobiDB-lite"/>
    </source>
</evidence>
<evidence type="ECO:0000256" key="2">
    <source>
        <dbReference type="SAM" id="Phobius"/>
    </source>
</evidence>
<feature type="compositionally biased region" description="Basic and acidic residues" evidence="1">
    <location>
        <begin position="401"/>
        <end position="411"/>
    </location>
</feature>
<gene>
    <name evidence="4" type="ORF">RRG08_029722</name>
</gene>
<feature type="region of interest" description="Disordered" evidence="1">
    <location>
        <begin position="341"/>
        <end position="427"/>
    </location>
</feature>
<feature type="compositionally biased region" description="Low complexity" evidence="1">
    <location>
        <begin position="194"/>
        <end position="231"/>
    </location>
</feature>
<feature type="compositionally biased region" description="Basic and acidic residues" evidence="1">
    <location>
        <begin position="467"/>
        <end position="477"/>
    </location>
</feature>
<sequence length="627" mass="68733">MEERYNTRSPAVKRLMREAQELSEPTDQYYAQPLEDNLFEWHFTVRGPADSDFQNGIYHGRIILPVDYPMKPPSIIWLTPNGRFETNKKICLSISGHHPESWQPSWSIRTALLAIIGFMPTRPGGAIGSLDYTPEERKVLAKKSQDWKCQACGSIDQILLERSTEQPQASQEAKDLAAQIQFQGEKSKGKGECSVTSSNASTLSSATESTKSSSTATTKISDNQPKQQPQVIPQPPGFSPWNFPGTMPTMTQGFPPPMTWPGPPSVTPVNDGCAPLSMIPRFPYPPSQQPIGTFPMQFYPPGFPLVPSQVLGMFPFPQTFPGPASPQVVANCNTESTTVIPSHQMQVSSNNSSSDSESSNVQTSVVQESSRKNNMRQWGPSPNSVTRVDSSSGGSHQSALDIEKDVREKRTTVKTADTADAGEDYSSQDDVALHSSFKDVKDSDIIDKTSSHKDGEEGTEQGQLDLPADRPSDEDNSHSGIPPLDFSEGEQRSSYLERSVSSSVPDLEKQSRHGQKGLRYRQSATAAVPTTEVGEDTGQSADLNNQTGQRIEAASGDTHPRVVRLHQPPRAFAEARLAHRNAVARSTQHRAASQYDGSFFAMLILGIATVVILLNRLVRLVDWSIIL</sequence>
<accession>A0AAE1DRC1</accession>
<dbReference type="SUPFAM" id="SSF54495">
    <property type="entry name" value="UBC-like"/>
    <property type="match status" value="1"/>
</dbReference>
<dbReference type="CDD" id="cd23799">
    <property type="entry name" value="UBCc_UBE2J"/>
    <property type="match status" value="1"/>
</dbReference>
<keyword evidence="5" id="KW-1185">Reference proteome</keyword>
<feature type="compositionally biased region" description="Polar residues" evidence="1">
    <location>
        <begin position="380"/>
        <end position="398"/>
    </location>
</feature>
<evidence type="ECO:0000259" key="3">
    <source>
        <dbReference type="PROSITE" id="PS50127"/>
    </source>
</evidence>
<feature type="region of interest" description="Disordered" evidence="1">
    <location>
        <begin position="444"/>
        <end position="542"/>
    </location>
</feature>